<evidence type="ECO:0000259" key="3">
    <source>
        <dbReference type="Pfam" id="PF00501"/>
    </source>
</evidence>
<evidence type="ECO:0000313" key="6">
    <source>
        <dbReference type="Proteomes" id="UP000184476"/>
    </source>
</evidence>
<keyword evidence="6" id="KW-1185">Reference proteome</keyword>
<protein>
    <submittedName>
        <fullName evidence="5">Acyl-CoA synthetase (AMP-forming)/AMP-acid ligase II</fullName>
    </submittedName>
</protein>
<dbReference type="InterPro" id="IPR020845">
    <property type="entry name" value="AMP-binding_CS"/>
</dbReference>
<feature type="domain" description="AMP-dependent synthetase/ligase" evidence="3">
    <location>
        <begin position="13"/>
        <end position="369"/>
    </location>
</feature>
<dbReference type="AlphaFoldDB" id="A0A1M5A6A1"/>
<dbReference type="GO" id="GO:0006631">
    <property type="term" value="P:fatty acid metabolic process"/>
    <property type="evidence" value="ECO:0007669"/>
    <property type="project" value="TreeGrafter"/>
</dbReference>
<dbReference type="PANTHER" id="PTHR43201">
    <property type="entry name" value="ACYL-COA SYNTHETASE"/>
    <property type="match status" value="1"/>
</dbReference>
<dbReference type="FunFam" id="3.30.300.30:FF:000008">
    <property type="entry name" value="2,3-dihydroxybenzoate-AMP ligase"/>
    <property type="match status" value="1"/>
</dbReference>
<name>A0A1M5A6A1_9BACL</name>
<dbReference type="Gene3D" id="3.40.50.12780">
    <property type="entry name" value="N-terminal domain of ligase-like"/>
    <property type="match status" value="1"/>
</dbReference>
<dbReference type="Pfam" id="PF00501">
    <property type="entry name" value="AMP-binding"/>
    <property type="match status" value="1"/>
</dbReference>
<gene>
    <name evidence="5" type="ORF">SAMN05444392_11242</name>
</gene>
<comment type="similarity">
    <text evidence="1">Belongs to the ATP-dependent AMP-binding enzyme family.</text>
</comment>
<evidence type="ECO:0000256" key="1">
    <source>
        <dbReference type="ARBA" id="ARBA00006432"/>
    </source>
</evidence>
<dbReference type="PANTHER" id="PTHR43201:SF5">
    <property type="entry name" value="MEDIUM-CHAIN ACYL-COA LIGASE ACSF2, MITOCHONDRIAL"/>
    <property type="match status" value="1"/>
</dbReference>
<dbReference type="RefSeq" id="WP_073156653.1">
    <property type="nucleotide sequence ID" value="NZ_FQVL01000012.1"/>
</dbReference>
<dbReference type="Pfam" id="PF13193">
    <property type="entry name" value="AMP-binding_C"/>
    <property type="match status" value="1"/>
</dbReference>
<keyword evidence="2 5" id="KW-0436">Ligase</keyword>
<dbReference type="InterPro" id="IPR000873">
    <property type="entry name" value="AMP-dep_synth/lig_dom"/>
</dbReference>
<dbReference type="PROSITE" id="PS00455">
    <property type="entry name" value="AMP_BINDING"/>
    <property type="match status" value="1"/>
</dbReference>
<dbReference type="NCBIfam" id="NF004837">
    <property type="entry name" value="PRK06187.1"/>
    <property type="match status" value="1"/>
</dbReference>
<dbReference type="Gene3D" id="3.30.300.30">
    <property type="match status" value="1"/>
</dbReference>
<evidence type="ECO:0000256" key="2">
    <source>
        <dbReference type="ARBA" id="ARBA00022598"/>
    </source>
</evidence>
<sequence>MKHNIGQLLTYRAKSYSDVEGAIDANRNVRFTYSQLNAQVNRIANWLKHNGIKPKERIALLCQNSIDMMTIFYGAAKIGAVSLPLNVRLNIEEFKQILNDGEPKVLFYDESFASQVDILRHHVPSLLTFVSLGNSISSTISFQQLLEESDEEEPELIGGGDDPFLLIYTSGTTGVPKGVILTHNNLWMSGYHFSNHFDWRTFDRNLIITPMFHISGHMFTVTNLVRGSTSVYADFHPRLTWQVIENERITQFLAVPAMLKLLMNEPNWMERDIDSLRYIICGADSVPAQIIEKCNQFGLEICHGYGCTEFSGIACCWTNGMDKEKKHTVGKPAPFTEIKIVDPETGEELPRGQVGEIAYRGPQMFAGYWRKPEETAKVVRNGWYHSGDMGKMDAEGYLMVVDRLKDMIICAGENIYPAEVEGILLNLEGIHEIAVVGAPDEIQGQIPMAFVVKRPHSKLTKEDILAFCKGRLAAFKCGENVEFIDELPRNSTGKVMKTTLRKMAASIIQQKRNALE</sequence>
<evidence type="ECO:0000313" key="5">
    <source>
        <dbReference type="EMBL" id="SHF25821.1"/>
    </source>
</evidence>
<dbReference type="InterPro" id="IPR042099">
    <property type="entry name" value="ANL_N_sf"/>
</dbReference>
<dbReference type="EMBL" id="FQVL01000012">
    <property type="protein sequence ID" value="SHF25821.1"/>
    <property type="molecule type" value="Genomic_DNA"/>
</dbReference>
<dbReference type="InterPro" id="IPR045851">
    <property type="entry name" value="AMP-bd_C_sf"/>
</dbReference>
<dbReference type="GO" id="GO:0031956">
    <property type="term" value="F:medium-chain fatty acid-CoA ligase activity"/>
    <property type="evidence" value="ECO:0007669"/>
    <property type="project" value="TreeGrafter"/>
</dbReference>
<feature type="domain" description="AMP-binding enzyme C-terminal" evidence="4">
    <location>
        <begin position="419"/>
        <end position="494"/>
    </location>
</feature>
<reference evidence="5 6" key="1">
    <citation type="submission" date="2016-11" db="EMBL/GenBank/DDBJ databases">
        <authorList>
            <person name="Jaros S."/>
            <person name="Januszkiewicz K."/>
            <person name="Wedrychowicz H."/>
        </authorList>
    </citation>
    <scope>NUCLEOTIDE SEQUENCE [LARGE SCALE GENOMIC DNA]</scope>
    <source>
        <strain evidence="5 6">DSM 44666</strain>
    </source>
</reference>
<dbReference type="Proteomes" id="UP000184476">
    <property type="component" value="Unassembled WGS sequence"/>
</dbReference>
<accession>A0A1M5A6A1</accession>
<dbReference type="STRING" id="112248.SAMN05444392_11242"/>
<organism evidence="5 6">
    <name type="scientific">Seinonella peptonophila</name>
    <dbReference type="NCBI Taxonomy" id="112248"/>
    <lineage>
        <taxon>Bacteria</taxon>
        <taxon>Bacillati</taxon>
        <taxon>Bacillota</taxon>
        <taxon>Bacilli</taxon>
        <taxon>Bacillales</taxon>
        <taxon>Thermoactinomycetaceae</taxon>
        <taxon>Seinonella</taxon>
    </lineage>
</organism>
<evidence type="ECO:0000259" key="4">
    <source>
        <dbReference type="Pfam" id="PF13193"/>
    </source>
</evidence>
<dbReference type="SUPFAM" id="SSF56801">
    <property type="entry name" value="Acetyl-CoA synthetase-like"/>
    <property type="match status" value="1"/>
</dbReference>
<dbReference type="InterPro" id="IPR025110">
    <property type="entry name" value="AMP-bd_C"/>
</dbReference>
<proteinExistence type="inferred from homology"/>